<comment type="caution">
    <text evidence="2">The sequence shown here is derived from an EMBL/GenBank/DDBJ whole genome shotgun (WGS) entry which is preliminary data.</text>
</comment>
<dbReference type="Proteomes" id="UP000178395">
    <property type="component" value="Unassembled WGS sequence"/>
</dbReference>
<evidence type="ECO:0000256" key="1">
    <source>
        <dbReference type="SAM" id="MobiDB-lite"/>
    </source>
</evidence>
<gene>
    <name evidence="2" type="ORF">A2W39_01750</name>
</gene>
<accession>A0A1F5BYW3</accession>
<dbReference type="EMBL" id="MEYJ01000020">
    <property type="protein sequence ID" value="OGD35812.1"/>
    <property type="molecule type" value="Genomic_DNA"/>
</dbReference>
<organism evidence="2 3">
    <name type="scientific">Candidatus Azambacteria bacterium RIFCSPHIGHO2_01_46_10</name>
    <dbReference type="NCBI Taxonomy" id="1797293"/>
    <lineage>
        <taxon>Bacteria</taxon>
        <taxon>Candidatus Azamiibacteriota</taxon>
    </lineage>
</organism>
<protein>
    <submittedName>
        <fullName evidence="2">Uncharacterized protein</fullName>
    </submittedName>
</protein>
<dbReference type="AlphaFoldDB" id="A0A1F5BYW3"/>
<feature type="compositionally biased region" description="Basic and acidic residues" evidence="1">
    <location>
        <begin position="10"/>
        <end position="22"/>
    </location>
</feature>
<evidence type="ECO:0000313" key="3">
    <source>
        <dbReference type="Proteomes" id="UP000178395"/>
    </source>
</evidence>
<sequence>MNGRTGLSKAQRDFRRSLEQARKSRYTPAQRERLLKIVERDFLQNPDVPNLLRDLSEGASGKILHYDRNGLDVAVKDVTGGHLAGSDYENYLEFHRLHRLAVSEGLISPKSYRLVPVTPFGTFTVNGRKYLVMERIKQFKPSPLSFLAKRGFWTSRASAMLELDYHAGIIRNKYGITPPQSDRDILTFGSISPPKQKRKVWILGLPNDVG</sequence>
<evidence type="ECO:0000313" key="2">
    <source>
        <dbReference type="EMBL" id="OGD35812.1"/>
    </source>
</evidence>
<feature type="region of interest" description="Disordered" evidence="1">
    <location>
        <begin position="1"/>
        <end position="25"/>
    </location>
</feature>
<name>A0A1F5BYW3_9BACT</name>
<proteinExistence type="predicted"/>
<reference evidence="2 3" key="1">
    <citation type="journal article" date="2016" name="Nat. Commun.">
        <title>Thousands of microbial genomes shed light on interconnected biogeochemical processes in an aquifer system.</title>
        <authorList>
            <person name="Anantharaman K."/>
            <person name="Brown C.T."/>
            <person name="Hug L.A."/>
            <person name="Sharon I."/>
            <person name="Castelle C.J."/>
            <person name="Probst A.J."/>
            <person name="Thomas B.C."/>
            <person name="Singh A."/>
            <person name="Wilkins M.J."/>
            <person name="Karaoz U."/>
            <person name="Brodie E.L."/>
            <person name="Williams K.H."/>
            <person name="Hubbard S.S."/>
            <person name="Banfield J.F."/>
        </authorList>
    </citation>
    <scope>NUCLEOTIDE SEQUENCE [LARGE SCALE GENOMIC DNA]</scope>
</reference>